<organism evidence="1 2">
    <name type="scientific">Entomophthora muscae</name>
    <dbReference type="NCBI Taxonomy" id="34485"/>
    <lineage>
        <taxon>Eukaryota</taxon>
        <taxon>Fungi</taxon>
        <taxon>Fungi incertae sedis</taxon>
        <taxon>Zoopagomycota</taxon>
        <taxon>Entomophthoromycotina</taxon>
        <taxon>Entomophthoromycetes</taxon>
        <taxon>Entomophthorales</taxon>
        <taxon>Entomophthoraceae</taxon>
        <taxon>Entomophthora</taxon>
    </lineage>
</organism>
<comment type="caution">
    <text evidence="1">The sequence shown here is derived from an EMBL/GenBank/DDBJ whole genome shotgun (WGS) entry which is preliminary data.</text>
</comment>
<gene>
    <name evidence="1" type="primary">rga8_3</name>
    <name evidence="1" type="ORF">DSO57_1027118</name>
</gene>
<proteinExistence type="predicted"/>
<name>A0ACC2UBK2_9FUNG</name>
<protein>
    <submittedName>
        <fullName evidence="1">Rho-GTPase-activating protein 8</fullName>
    </submittedName>
</protein>
<reference evidence="1" key="1">
    <citation type="submission" date="2022-04" db="EMBL/GenBank/DDBJ databases">
        <title>Genome of the entomopathogenic fungus Entomophthora muscae.</title>
        <authorList>
            <person name="Elya C."/>
            <person name="Lovett B.R."/>
            <person name="Lee E."/>
            <person name="Macias A.M."/>
            <person name="Hajek A.E."/>
            <person name="De Bivort B.L."/>
            <person name="Kasson M.T."/>
            <person name="De Fine Licht H.H."/>
            <person name="Stajich J.E."/>
        </authorList>
    </citation>
    <scope>NUCLEOTIDE SEQUENCE</scope>
    <source>
        <strain evidence="1">Berkeley</strain>
    </source>
</reference>
<evidence type="ECO:0000313" key="2">
    <source>
        <dbReference type="Proteomes" id="UP001165960"/>
    </source>
</evidence>
<accession>A0ACC2UBK2</accession>
<evidence type="ECO:0000313" key="1">
    <source>
        <dbReference type="EMBL" id="KAJ9084179.1"/>
    </source>
</evidence>
<sequence length="698" mass="78624">MNFIHSFWPADNKYRESLGRLDEQFQLSVSENKHIVTFVKNWLQVQDLYGNGLKDLLGKKLFATSDKDAGDQPDDAASLGRAYKAIKENCFNRGILHLDTSKSIREQVLNLLQKTTQDYEDIYKQMKGELLEKINQFEKWQSILEIANKNYIEKCRIADKLEENAVNEAHRQEEANNVSPKPNNTYKLGKLTFTEMEMKGFLKRAQSEGASQETKIMFLGLFRGLQSGEAIVQWLLHAYSEQLSTPADAAEVGQALIDQNLLRLIGPGSQFRLASTAFYQWKKRADEDSESPHYRARKIAGEADLYYKDAVEKTEALRMEIEEYMHNYLIAMERNEEARIESIKAAFLNVAKIEASLASGLGPLVQAFSPHLETLKPKQDVALMVETYATGPFRPRVLLYQSQYHGPERDQSFGVNIDDQARFSRTPIPLTVSVLLKCIDEAFDELSEDDRFNVWCNEAPLVKVHSCRASINNPSPSPEALAGYDATVLVATLRLFLLELPDSLIPGHLYETLNTACSETDDNLRWDSIISCLAELSLPQRATLNALISRLRTASKGLQQSDASFYLLLSTYANCIMRPPPQFSAHAFHHRHPQRVLKDLLLHPEGLVSTPDDKELSDWLIASPQLSKQVSEQSLGANLPDPVKSDAQNKGTSLETISGVSEKISEDDDYLDLDLAHLDDAGQDSGAEVNLKDDFFDI</sequence>
<dbReference type="Proteomes" id="UP001165960">
    <property type="component" value="Unassembled WGS sequence"/>
</dbReference>
<keyword evidence="2" id="KW-1185">Reference proteome</keyword>
<dbReference type="EMBL" id="QTSX02000873">
    <property type="protein sequence ID" value="KAJ9084179.1"/>
    <property type="molecule type" value="Genomic_DNA"/>
</dbReference>